<name>A0A9N8HN06_9STRA</name>
<keyword evidence="4" id="KW-1185">Reference proteome</keyword>
<evidence type="ECO:0000256" key="2">
    <source>
        <dbReference type="SAM" id="SignalP"/>
    </source>
</evidence>
<feature type="compositionally biased region" description="Low complexity" evidence="1">
    <location>
        <begin position="202"/>
        <end position="213"/>
    </location>
</feature>
<feature type="compositionally biased region" description="Acidic residues" evidence="1">
    <location>
        <begin position="187"/>
        <end position="198"/>
    </location>
</feature>
<feature type="chain" id="PRO_5040339941" evidence="2">
    <location>
        <begin position="19"/>
        <end position="265"/>
    </location>
</feature>
<feature type="signal peptide" evidence="2">
    <location>
        <begin position="1"/>
        <end position="18"/>
    </location>
</feature>
<evidence type="ECO:0000313" key="3">
    <source>
        <dbReference type="EMBL" id="CAB9518592.1"/>
    </source>
</evidence>
<dbReference type="AlphaFoldDB" id="A0A9N8HN06"/>
<keyword evidence="2" id="KW-0732">Signal</keyword>
<feature type="region of interest" description="Disordered" evidence="1">
    <location>
        <begin position="175"/>
        <end position="239"/>
    </location>
</feature>
<proteinExistence type="predicted"/>
<dbReference type="EMBL" id="CAICTM010000945">
    <property type="protein sequence ID" value="CAB9518592.1"/>
    <property type="molecule type" value="Genomic_DNA"/>
</dbReference>
<evidence type="ECO:0000313" key="4">
    <source>
        <dbReference type="Proteomes" id="UP001153069"/>
    </source>
</evidence>
<dbReference type="Proteomes" id="UP001153069">
    <property type="component" value="Unassembled WGS sequence"/>
</dbReference>
<protein>
    <submittedName>
        <fullName evidence="3">Uncharacterized protein</fullName>
    </submittedName>
</protein>
<accession>A0A9N8HN06</accession>
<sequence length="265" mass="27776">MTSSFLFLLCLLLLHVLSDHPADAAAFLVQLPYGGICFNFTSPSDGAMDVACIVSQGAVTPSPASTANETIYIGQFADDYSWVRGFPNNDTGNEDDPLGFVRVGYTHEGTQDCVISAGNTDCCSCSSCLNANGDLVGMKADCSNVPYGRVIDTCENTTYYFPFDMSLNGETAECNVDDPMFSGPTEVPEDDSGGDGEEIPVTTTADGDTNTTDDNMDESSDNNTSSTDETPDGSTSTSGVVQQYALSISSGLMAFSGVVMAIVGV</sequence>
<dbReference type="OrthoDB" id="55089at2759"/>
<evidence type="ECO:0000256" key="1">
    <source>
        <dbReference type="SAM" id="MobiDB-lite"/>
    </source>
</evidence>
<comment type="caution">
    <text evidence="3">The sequence shown here is derived from an EMBL/GenBank/DDBJ whole genome shotgun (WGS) entry which is preliminary data.</text>
</comment>
<reference evidence="3" key="1">
    <citation type="submission" date="2020-06" db="EMBL/GenBank/DDBJ databases">
        <authorList>
            <consortium name="Plant Systems Biology data submission"/>
        </authorList>
    </citation>
    <scope>NUCLEOTIDE SEQUENCE</scope>
    <source>
        <strain evidence="3">D6</strain>
    </source>
</reference>
<gene>
    <name evidence="3" type="ORF">SEMRO_947_G223400.1</name>
</gene>
<organism evidence="3 4">
    <name type="scientific">Seminavis robusta</name>
    <dbReference type="NCBI Taxonomy" id="568900"/>
    <lineage>
        <taxon>Eukaryota</taxon>
        <taxon>Sar</taxon>
        <taxon>Stramenopiles</taxon>
        <taxon>Ochrophyta</taxon>
        <taxon>Bacillariophyta</taxon>
        <taxon>Bacillariophyceae</taxon>
        <taxon>Bacillariophycidae</taxon>
        <taxon>Naviculales</taxon>
        <taxon>Naviculaceae</taxon>
        <taxon>Seminavis</taxon>
    </lineage>
</organism>